<organism evidence="2">
    <name type="scientific">Cladocopium goreaui</name>
    <dbReference type="NCBI Taxonomy" id="2562237"/>
    <lineage>
        <taxon>Eukaryota</taxon>
        <taxon>Sar</taxon>
        <taxon>Alveolata</taxon>
        <taxon>Dinophyceae</taxon>
        <taxon>Suessiales</taxon>
        <taxon>Symbiodiniaceae</taxon>
        <taxon>Cladocopium</taxon>
    </lineage>
</organism>
<dbReference type="EMBL" id="CAMXCT010002668">
    <property type="protein sequence ID" value="CAI3999673.1"/>
    <property type="molecule type" value="Genomic_DNA"/>
</dbReference>
<dbReference type="EMBL" id="CAMXCT030002668">
    <property type="protein sequence ID" value="CAL4786985.1"/>
    <property type="molecule type" value="Genomic_DNA"/>
</dbReference>
<keyword evidence="4" id="KW-1185">Reference proteome</keyword>
<reference evidence="3" key="2">
    <citation type="submission" date="2024-04" db="EMBL/GenBank/DDBJ databases">
        <authorList>
            <person name="Chen Y."/>
            <person name="Shah S."/>
            <person name="Dougan E. K."/>
            <person name="Thang M."/>
            <person name="Chan C."/>
        </authorList>
    </citation>
    <scope>NUCLEOTIDE SEQUENCE [LARGE SCALE GENOMIC DNA]</scope>
</reference>
<feature type="compositionally biased region" description="Basic and acidic residues" evidence="1">
    <location>
        <begin position="135"/>
        <end position="153"/>
    </location>
</feature>
<gene>
    <name evidence="2" type="ORF">C1SCF055_LOCUS25851</name>
</gene>
<evidence type="ECO:0000313" key="3">
    <source>
        <dbReference type="EMBL" id="CAL1153048.1"/>
    </source>
</evidence>
<accession>A0A9P1CXS6</accession>
<comment type="caution">
    <text evidence="2">The sequence shown here is derived from an EMBL/GenBank/DDBJ whole genome shotgun (WGS) entry which is preliminary data.</text>
</comment>
<feature type="compositionally biased region" description="Basic and acidic residues" evidence="1">
    <location>
        <begin position="165"/>
        <end position="175"/>
    </location>
</feature>
<feature type="region of interest" description="Disordered" evidence="1">
    <location>
        <begin position="135"/>
        <end position="175"/>
    </location>
</feature>
<feature type="region of interest" description="Disordered" evidence="1">
    <location>
        <begin position="43"/>
        <end position="94"/>
    </location>
</feature>
<name>A0A9P1CXS6_9DINO</name>
<dbReference type="OrthoDB" id="438146at2759"/>
<proteinExistence type="predicted"/>
<evidence type="ECO:0000313" key="4">
    <source>
        <dbReference type="Proteomes" id="UP001152797"/>
    </source>
</evidence>
<protein>
    <submittedName>
        <fullName evidence="2">Uncharacterized protein</fullName>
    </submittedName>
</protein>
<reference evidence="2" key="1">
    <citation type="submission" date="2022-10" db="EMBL/GenBank/DDBJ databases">
        <authorList>
            <person name="Chen Y."/>
            <person name="Dougan E. K."/>
            <person name="Chan C."/>
            <person name="Rhodes N."/>
            <person name="Thang M."/>
        </authorList>
    </citation>
    <scope>NUCLEOTIDE SEQUENCE</scope>
</reference>
<evidence type="ECO:0000256" key="1">
    <source>
        <dbReference type="SAM" id="MobiDB-lite"/>
    </source>
</evidence>
<dbReference type="AlphaFoldDB" id="A0A9P1CXS6"/>
<dbReference type="EMBL" id="CAMXCT020002668">
    <property type="protein sequence ID" value="CAL1153048.1"/>
    <property type="molecule type" value="Genomic_DNA"/>
</dbReference>
<evidence type="ECO:0000313" key="2">
    <source>
        <dbReference type="EMBL" id="CAI3999673.1"/>
    </source>
</evidence>
<dbReference type="Proteomes" id="UP001152797">
    <property type="component" value="Unassembled WGS sequence"/>
</dbReference>
<sequence length="175" mass="19977">MTVGHHCEENDAVKEMPREEKVGIILKDTLPNRSRWADIEVEDASEDCTDGSARADEKLAGRRQLGPRGGRRPKFPAADVQKVHPVPEPAMPAGDFQAKPYIKPQAVPWHMEAWGMDWGYGTYYETYDTSDWPSRADLDDSWRRRSNDAEGWAKARRGRTWGGDGYKRPGGREWY</sequence>